<keyword evidence="5 8" id="KW-0812">Transmembrane</keyword>
<evidence type="ECO:0000256" key="8">
    <source>
        <dbReference type="SAM" id="Phobius"/>
    </source>
</evidence>
<comment type="subcellular location">
    <subcellularLocation>
        <location evidence="1">Cell membrane</location>
        <topology evidence="1">Multi-pass membrane protein</topology>
    </subcellularLocation>
</comment>
<sequence length="246" mass="25826">MRSVYRTVFGKIPRAIAPTQRRSALAIFLTLAAVGLSYGALSQSSGFALWQTVLLAALATGGAAELTFVGVIAAGGAPVFAVLGGLLVNSRNFAFGLSAGEYVPRGWRRLLASHLVNDETIAFARSVRGRQARWQHFVFMAILLFPAWVGGAALGQLLGSVVDADALGLDAAFPIILFCLVVQDLKNPLLAIMAGGGAVLAVAATPVLPMGLGAVASLVVLIPAASFLWTKNRLRRSDRTLERSEV</sequence>
<evidence type="ECO:0000313" key="10">
    <source>
        <dbReference type="Proteomes" id="UP000462152"/>
    </source>
</evidence>
<comment type="caution">
    <text evidence="9">The sequence shown here is derived from an EMBL/GenBank/DDBJ whole genome shotgun (WGS) entry which is preliminary data.</text>
</comment>
<dbReference type="RefSeq" id="WP_129315231.1">
    <property type="nucleotide sequence ID" value="NZ_CP197643.1"/>
</dbReference>
<dbReference type="PANTHER" id="PTHR34979">
    <property type="entry name" value="INNER MEMBRANE PROTEIN YGAZ"/>
    <property type="match status" value="1"/>
</dbReference>
<keyword evidence="4" id="KW-1003">Cell membrane</keyword>
<reference evidence="9 10" key="1">
    <citation type="submission" date="2019-12" db="EMBL/GenBank/DDBJ databases">
        <authorList>
            <person name="Li J."/>
            <person name="Shi Y."/>
            <person name="Xu G."/>
            <person name="Xiao D."/>
            <person name="Ran X."/>
        </authorList>
    </citation>
    <scope>NUCLEOTIDE SEQUENCE [LARGE SCALE GENOMIC DNA]</scope>
    <source>
        <strain evidence="9 10">JCM 15915</strain>
    </source>
</reference>
<feature type="transmembrane region" description="Helical" evidence="8">
    <location>
        <begin position="66"/>
        <end position="88"/>
    </location>
</feature>
<keyword evidence="3" id="KW-0813">Transport</keyword>
<evidence type="ECO:0000256" key="7">
    <source>
        <dbReference type="ARBA" id="ARBA00023136"/>
    </source>
</evidence>
<dbReference type="PANTHER" id="PTHR34979:SF1">
    <property type="entry name" value="INNER MEMBRANE PROTEIN YGAZ"/>
    <property type="match status" value="1"/>
</dbReference>
<organism evidence="9 10">
    <name type="scientific">Rothia koreensis</name>
    <dbReference type="NCBI Taxonomy" id="592378"/>
    <lineage>
        <taxon>Bacteria</taxon>
        <taxon>Bacillati</taxon>
        <taxon>Actinomycetota</taxon>
        <taxon>Actinomycetes</taxon>
        <taxon>Micrococcales</taxon>
        <taxon>Micrococcaceae</taxon>
        <taxon>Rothia</taxon>
    </lineage>
</organism>
<evidence type="ECO:0000256" key="1">
    <source>
        <dbReference type="ARBA" id="ARBA00004651"/>
    </source>
</evidence>
<keyword evidence="6 8" id="KW-1133">Transmembrane helix</keyword>
<protein>
    <submittedName>
        <fullName evidence="9">Branched-chain amino acid ABC transporter permease</fullName>
    </submittedName>
</protein>
<evidence type="ECO:0000256" key="4">
    <source>
        <dbReference type="ARBA" id="ARBA00022475"/>
    </source>
</evidence>
<dbReference type="InterPro" id="IPR011606">
    <property type="entry name" value="Brnchd-chn_aa_trnsp_permease"/>
</dbReference>
<feature type="transmembrane region" description="Helical" evidence="8">
    <location>
        <begin position="137"/>
        <end position="158"/>
    </location>
</feature>
<dbReference type="GO" id="GO:1903785">
    <property type="term" value="P:L-valine transmembrane transport"/>
    <property type="evidence" value="ECO:0007669"/>
    <property type="project" value="TreeGrafter"/>
</dbReference>
<name>A0A7K1LJV3_9MICC</name>
<dbReference type="EMBL" id="WOGT01000006">
    <property type="protein sequence ID" value="MUN55484.1"/>
    <property type="molecule type" value="Genomic_DNA"/>
</dbReference>
<dbReference type="Pfam" id="PF03591">
    <property type="entry name" value="AzlC"/>
    <property type="match status" value="1"/>
</dbReference>
<feature type="transmembrane region" description="Helical" evidence="8">
    <location>
        <begin position="164"/>
        <end position="182"/>
    </location>
</feature>
<comment type="similarity">
    <text evidence="2">Belongs to the AzlC family.</text>
</comment>
<dbReference type="GO" id="GO:0005886">
    <property type="term" value="C:plasma membrane"/>
    <property type="evidence" value="ECO:0007669"/>
    <property type="project" value="UniProtKB-SubCell"/>
</dbReference>
<dbReference type="AlphaFoldDB" id="A0A7K1LJV3"/>
<accession>A0A7K1LJV3</accession>
<feature type="transmembrane region" description="Helical" evidence="8">
    <location>
        <begin position="214"/>
        <end position="230"/>
    </location>
</feature>
<evidence type="ECO:0000256" key="2">
    <source>
        <dbReference type="ARBA" id="ARBA00010735"/>
    </source>
</evidence>
<evidence type="ECO:0000256" key="3">
    <source>
        <dbReference type="ARBA" id="ARBA00022448"/>
    </source>
</evidence>
<gene>
    <name evidence="9" type="ORF">GMA10_09725</name>
</gene>
<feature type="transmembrane region" description="Helical" evidence="8">
    <location>
        <begin position="189"/>
        <end position="208"/>
    </location>
</feature>
<evidence type="ECO:0000256" key="6">
    <source>
        <dbReference type="ARBA" id="ARBA00022989"/>
    </source>
</evidence>
<evidence type="ECO:0000313" key="9">
    <source>
        <dbReference type="EMBL" id="MUN55484.1"/>
    </source>
</evidence>
<dbReference type="Proteomes" id="UP000462152">
    <property type="component" value="Unassembled WGS sequence"/>
</dbReference>
<keyword evidence="10" id="KW-1185">Reference proteome</keyword>
<proteinExistence type="inferred from homology"/>
<evidence type="ECO:0000256" key="5">
    <source>
        <dbReference type="ARBA" id="ARBA00022692"/>
    </source>
</evidence>
<keyword evidence="7 8" id="KW-0472">Membrane</keyword>
<dbReference type="OrthoDB" id="5195391at2"/>